<dbReference type="Proteomes" id="UP000828390">
    <property type="component" value="Unassembled WGS sequence"/>
</dbReference>
<comment type="caution">
    <text evidence="2">The sequence shown here is derived from an EMBL/GenBank/DDBJ whole genome shotgun (WGS) entry which is preliminary data.</text>
</comment>
<protein>
    <submittedName>
        <fullName evidence="2">Uncharacterized protein</fullName>
    </submittedName>
</protein>
<evidence type="ECO:0000313" key="2">
    <source>
        <dbReference type="EMBL" id="KAH3893716.1"/>
    </source>
</evidence>
<reference evidence="2" key="2">
    <citation type="submission" date="2020-11" db="EMBL/GenBank/DDBJ databases">
        <authorList>
            <person name="McCartney M.A."/>
            <person name="Auch B."/>
            <person name="Kono T."/>
            <person name="Mallez S."/>
            <person name="Becker A."/>
            <person name="Gohl D.M."/>
            <person name="Silverstein K.A.T."/>
            <person name="Koren S."/>
            <person name="Bechman K.B."/>
            <person name="Herman A."/>
            <person name="Abrahante J.E."/>
            <person name="Garbe J."/>
        </authorList>
    </citation>
    <scope>NUCLEOTIDE SEQUENCE</scope>
    <source>
        <strain evidence="2">Duluth1</strain>
        <tissue evidence="2">Whole animal</tissue>
    </source>
</reference>
<proteinExistence type="predicted"/>
<keyword evidence="3" id="KW-1185">Reference proteome</keyword>
<feature type="region of interest" description="Disordered" evidence="1">
    <location>
        <begin position="31"/>
        <end position="93"/>
    </location>
</feature>
<gene>
    <name evidence="2" type="ORF">DPMN_017866</name>
</gene>
<organism evidence="2 3">
    <name type="scientific">Dreissena polymorpha</name>
    <name type="common">Zebra mussel</name>
    <name type="synonym">Mytilus polymorpha</name>
    <dbReference type="NCBI Taxonomy" id="45954"/>
    <lineage>
        <taxon>Eukaryota</taxon>
        <taxon>Metazoa</taxon>
        <taxon>Spiralia</taxon>
        <taxon>Lophotrochozoa</taxon>
        <taxon>Mollusca</taxon>
        <taxon>Bivalvia</taxon>
        <taxon>Autobranchia</taxon>
        <taxon>Heteroconchia</taxon>
        <taxon>Euheterodonta</taxon>
        <taxon>Imparidentia</taxon>
        <taxon>Neoheterodontei</taxon>
        <taxon>Myida</taxon>
        <taxon>Dreissenoidea</taxon>
        <taxon>Dreissenidae</taxon>
        <taxon>Dreissena</taxon>
    </lineage>
</organism>
<name>A0A9D4S6T1_DREPO</name>
<dbReference type="EMBL" id="JAIWYP010000001">
    <property type="protein sequence ID" value="KAH3893716.1"/>
    <property type="molecule type" value="Genomic_DNA"/>
</dbReference>
<reference evidence="2" key="1">
    <citation type="journal article" date="2019" name="bioRxiv">
        <title>The Genome of the Zebra Mussel, Dreissena polymorpha: A Resource for Invasive Species Research.</title>
        <authorList>
            <person name="McCartney M.A."/>
            <person name="Auch B."/>
            <person name="Kono T."/>
            <person name="Mallez S."/>
            <person name="Zhang Y."/>
            <person name="Obille A."/>
            <person name="Becker A."/>
            <person name="Abrahante J.E."/>
            <person name="Garbe J."/>
            <person name="Badalamenti J.P."/>
            <person name="Herman A."/>
            <person name="Mangelson H."/>
            <person name="Liachko I."/>
            <person name="Sullivan S."/>
            <person name="Sone E.D."/>
            <person name="Koren S."/>
            <person name="Silverstein K.A.T."/>
            <person name="Beckman K.B."/>
            <person name="Gohl D.M."/>
        </authorList>
    </citation>
    <scope>NUCLEOTIDE SEQUENCE</scope>
    <source>
        <strain evidence="2">Duluth1</strain>
        <tissue evidence="2">Whole animal</tissue>
    </source>
</reference>
<dbReference type="AlphaFoldDB" id="A0A9D4S6T1"/>
<sequence length="93" mass="10227">MDMENQVLKEKNNKLTEQLNTNQQAIVGLIGDSFDDDMSGPSDVQIEKSPDKKLGQHNNSLDLSGPLATATPQQNETEESEEPAPKKFKTGKN</sequence>
<feature type="compositionally biased region" description="Basic and acidic residues" evidence="1">
    <location>
        <begin position="45"/>
        <end position="54"/>
    </location>
</feature>
<evidence type="ECO:0000313" key="3">
    <source>
        <dbReference type="Proteomes" id="UP000828390"/>
    </source>
</evidence>
<accession>A0A9D4S6T1</accession>
<evidence type="ECO:0000256" key="1">
    <source>
        <dbReference type="SAM" id="MobiDB-lite"/>
    </source>
</evidence>